<dbReference type="EMBL" id="JACHGJ010000001">
    <property type="protein sequence ID" value="MBB6478451.1"/>
    <property type="molecule type" value="Genomic_DNA"/>
</dbReference>
<keyword evidence="1 4" id="KW-0808">Transferase</keyword>
<comment type="caution">
    <text evidence="4">The sequence shown here is derived from an EMBL/GenBank/DDBJ whole genome shotgun (WGS) entry which is preliminary data.</text>
</comment>
<gene>
    <name evidence="4" type="ORF">HNR50_000084</name>
</gene>
<dbReference type="CDD" id="cd01941">
    <property type="entry name" value="YeiC_kinase_like"/>
    <property type="match status" value="1"/>
</dbReference>
<dbReference type="PROSITE" id="PS00583">
    <property type="entry name" value="PFKB_KINASES_1"/>
    <property type="match status" value="1"/>
</dbReference>
<dbReference type="Gene3D" id="3.40.1190.20">
    <property type="match status" value="1"/>
</dbReference>
<dbReference type="Gene3D" id="1.10.10.10">
    <property type="entry name" value="Winged helix-like DNA-binding domain superfamily/Winged helix DNA-binding domain"/>
    <property type="match status" value="1"/>
</dbReference>
<evidence type="ECO:0000256" key="1">
    <source>
        <dbReference type="ARBA" id="ARBA00022679"/>
    </source>
</evidence>
<keyword evidence="2 4" id="KW-0418">Kinase</keyword>
<evidence type="ECO:0000313" key="4">
    <source>
        <dbReference type="EMBL" id="MBB6478451.1"/>
    </source>
</evidence>
<evidence type="ECO:0000256" key="2">
    <source>
        <dbReference type="ARBA" id="ARBA00022777"/>
    </source>
</evidence>
<dbReference type="InterPro" id="IPR011611">
    <property type="entry name" value="PfkB_dom"/>
</dbReference>
<proteinExistence type="predicted"/>
<reference evidence="4 5" key="1">
    <citation type="submission" date="2020-08" db="EMBL/GenBank/DDBJ databases">
        <title>Genomic Encyclopedia of Type Strains, Phase IV (KMG-IV): sequencing the most valuable type-strain genomes for metagenomic binning, comparative biology and taxonomic classification.</title>
        <authorList>
            <person name="Goeker M."/>
        </authorList>
    </citation>
    <scope>NUCLEOTIDE SEQUENCE [LARGE SCALE GENOMIC DNA]</scope>
    <source>
        <strain evidence="4 5">DSM 2461</strain>
    </source>
</reference>
<feature type="domain" description="Carbohydrate kinase PfkB" evidence="3">
    <location>
        <begin position="59"/>
        <end position="348"/>
    </location>
</feature>
<accession>A0A841R4X9</accession>
<dbReference type="PANTHER" id="PTHR10584:SF166">
    <property type="entry name" value="RIBOKINASE"/>
    <property type="match status" value="1"/>
</dbReference>
<dbReference type="Pfam" id="PF13412">
    <property type="entry name" value="HTH_24"/>
    <property type="match status" value="1"/>
</dbReference>
<dbReference type="InterPro" id="IPR036390">
    <property type="entry name" value="WH_DNA-bd_sf"/>
</dbReference>
<organism evidence="4 5">
    <name type="scientific">Spirochaeta isovalerica</name>
    <dbReference type="NCBI Taxonomy" id="150"/>
    <lineage>
        <taxon>Bacteria</taxon>
        <taxon>Pseudomonadati</taxon>
        <taxon>Spirochaetota</taxon>
        <taxon>Spirochaetia</taxon>
        <taxon>Spirochaetales</taxon>
        <taxon>Spirochaetaceae</taxon>
        <taxon>Spirochaeta</taxon>
    </lineage>
</organism>
<dbReference type="PANTHER" id="PTHR10584">
    <property type="entry name" value="SUGAR KINASE"/>
    <property type="match status" value="1"/>
</dbReference>
<dbReference type="RefSeq" id="WP_184742304.1">
    <property type="nucleotide sequence ID" value="NZ_JACHGJ010000001.1"/>
</dbReference>
<dbReference type="Proteomes" id="UP000587760">
    <property type="component" value="Unassembled WGS sequence"/>
</dbReference>
<dbReference type="EC" id="2.7.1.83" evidence="4"/>
<keyword evidence="5" id="KW-1185">Reference proteome</keyword>
<dbReference type="PROSITE" id="PS00584">
    <property type="entry name" value="PFKB_KINASES_2"/>
    <property type="match status" value="1"/>
</dbReference>
<evidence type="ECO:0000313" key="5">
    <source>
        <dbReference type="Proteomes" id="UP000587760"/>
    </source>
</evidence>
<dbReference type="Pfam" id="PF00294">
    <property type="entry name" value="PfkB"/>
    <property type="match status" value="1"/>
</dbReference>
<dbReference type="AlphaFoldDB" id="A0A841R4X9"/>
<dbReference type="InterPro" id="IPR036388">
    <property type="entry name" value="WH-like_DNA-bd_sf"/>
</dbReference>
<dbReference type="SUPFAM" id="SSF53613">
    <property type="entry name" value="Ribokinase-like"/>
    <property type="match status" value="1"/>
</dbReference>
<protein>
    <submittedName>
        <fullName evidence="4">Pseudouridine kinase</fullName>
        <ecNumber evidence="4">2.7.1.83</ecNumber>
    </submittedName>
</protein>
<dbReference type="SUPFAM" id="SSF46785">
    <property type="entry name" value="Winged helix' DNA-binding domain"/>
    <property type="match status" value="1"/>
</dbReference>
<dbReference type="InterPro" id="IPR002173">
    <property type="entry name" value="Carboh/pur_kinase_PfkB_CS"/>
</dbReference>
<dbReference type="GO" id="GO:0050225">
    <property type="term" value="F:pseudouridine kinase activity"/>
    <property type="evidence" value="ECO:0007669"/>
    <property type="project" value="UniProtKB-EC"/>
</dbReference>
<evidence type="ECO:0000259" key="3">
    <source>
        <dbReference type="Pfam" id="PF00294"/>
    </source>
</evidence>
<dbReference type="InterPro" id="IPR029056">
    <property type="entry name" value="Ribokinase-like"/>
</dbReference>
<name>A0A841R4X9_9SPIO</name>
<sequence length="365" mass="39444">MTKREKEILELIRANPMISQLECAEKLGISRSAAAGHIMNLISKGYIAGKGYILNEEPYAVVIGGSNIDILGTPLASLIERDSNPGTVTLSPGGVGRNIAENLARMGSRVKLLTVLGDDLYGEKLLDSCRNAGIDTNHIKTSSRFGTSVYLSILDGEGDMISAVSDMQLIDELNRDYLESKKSIINGASLLILDANLSEPVLKYLAENYGSVKDIFVDTVSTAKAGKVTDLLRYIHTIKPNILEAEVLSALSLKSGSSPEEIADKLLLSGLKRVYLSLGIDGILYKDSATSRIFKREYIEPVNTTGAGDAFTAALAHAYLNDFSIDKTLAFASAASQLTILSRDTINKDITAEKIEMMIKEGFNE</sequence>